<dbReference type="RefSeq" id="WP_208340267.1">
    <property type="nucleotide sequence ID" value="NZ_CAWQFN010000640.1"/>
</dbReference>
<proteinExistence type="predicted"/>
<accession>A0AAP5I1B2</accession>
<protein>
    <submittedName>
        <fullName evidence="2">Effector-associated domain EAD1-containing protein</fullName>
    </submittedName>
</protein>
<evidence type="ECO:0000313" key="2">
    <source>
        <dbReference type="EMBL" id="MDR9893009.1"/>
    </source>
</evidence>
<dbReference type="Pfam" id="PF19955">
    <property type="entry name" value="EAD1"/>
    <property type="match status" value="1"/>
</dbReference>
<keyword evidence="3" id="KW-1185">Reference proteome</keyword>
<dbReference type="EMBL" id="JAALHA020000001">
    <property type="protein sequence ID" value="MDR9893009.1"/>
    <property type="molecule type" value="Genomic_DNA"/>
</dbReference>
<feature type="domain" description="Effector-associated" evidence="1">
    <location>
        <begin position="1"/>
        <end position="85"/>
    </location>
</feature>
<comment type="caution">
    <text evidence="2">The sequence shown here is derived from an EMBL/GenBank/DDBJ whole genome shotgun (WGS) entry which is preliminary data.</text>
</comment>
<dbReference type="InterPro" id="IPR045430">
    <property type="entry name" value="EAD1"/>
</dbReference>
<reference evidence="3" key="1">
    <citation type="journal article" date="2021" name="Science">
        <title>Hunting the eagle killer: A cyanobacterial neurotoxin causes vacuolar myelinopathy.</title>
        <authorList>
            <person name="Breinlinger S."/>
            <person name="Phillips T.J."/>
            <person name="Haram B.N."/>
            <person name="Mares J."/>
            <person name="Martinez Yerena J.A."/>
            <person name="Hrouzek P."/>
            <person name="Sobotka R."/>
            <person name="Henderson W.M."/>
            <person name="Schmieder P."/>
            <person name="Williams S.M."/>
            <person name="Lauderdale J.D."/>
            <person name="Wilde H.D."/>
            <person name="Gerrin W."/>
            <person name="Kust A."/>
            <person name="Washington J.W."/>
            <person name="Wagner C."/>
            <person name="Geier B."/>
            <person name="Liebeke M."/>
            <person name="Enke H."/>
            <person name="Niedermeyer T.H.J."/>
            <person name="Wilde S.B."/>
        </authorList>
    </citation>
    <scope>NUCLEOTIDE SEQUENCE [LARGE SCALE GENOMIC DNA]</scope>
    <source>
        <strain evidence="3">Thurmond2011</strain>
    </source>
</reference>
<sequence>MDLSGQERKKLQEALIDAFLSRSSLEQMLSFELEKNLNTIAGDSNLEEITFKLIETAKSEGWLEKLVVAASKKKPGNRKLQDFVKYISRNN</sequence>
<name>A0AAP5I1B2_9CYAN</name>
<dbReference type="AlphaFoldDB" id="A0AAP5I1B2"/>
<organism evidence="2 3">
    <name type="scientific">Aetokthonos hydrillicola Thurmond2011</name>
    <dbReference type="NCBI Taxonomy" id="2712845"/>
    <lineage>
        <taxon>Bacteria</taxon>
        <taxon>Bacillati</taxon>
        <taxon>Cyanobacteriota</taxon>
        <taxon>Cyanophyceae</taxon>
        <taxon>Nostocales</taxon>
        <taxon>Hapalosiphonaceae</taxon>
        <taxon>Aetokthonos</taxon>
    </lineage>
</organism>
<gene>
    <name evidence="2" type="ORF">G7B40_000215</name>
</gene>
<evidence type="ECO:0000313" key="3">
    <source>
        <dbReference type="Proteomes" id="UP000667802"/>
    </source>
</evidence>
<dbReference type="Proteomes" id="UP000667802">
    <property type="component" value="Unassembled WGS sequence"/>
</dbReference>
<evidence type="ECO:0000259" key="1">
    <source>
        <dbReference type="Pfam" id="PF19955"/>
    </source>
</evidence>